<dbReference type="PANTHER" id="PTHR45695:SF24">
    <property type="entry name" value="NEUROPEPTIDE CCHAMIDE-2 RECEPTOR"/>
    <property type="match status" value="1"/>
</dbReference>
<feature type="chain" id="PRO_5008404480" description="G-protein coupled receptors family 1 profile domain-containing protein" evidence="14">
    <location>
        <begin position="19"/>
        <end position="434"/>
    </location>
</feature>
<keyword evidence="9" id="KW-0675">Receptor</keyword>
<reference evidence="16" key="2">
    <citation type="submission" date="2020-05" db="UniProtKB">
        <authorList>
            <consortium name="EnsemblMetazoa"/>
        </authorList>
    </citation>
    <scope>IDENTIFICATION</scope>
    <source>
        <strain evidence="16">IAEA</strain>
    </source>
</reference>
<evidence type="ECO:0000313" key="17">
    <source>
        <dbReference type="Proteomes" id="UP000092460"/>
    </source>
</evidence>
<dbReference type="InterPro" id="IPR000276">
    <property type="entry name" value="GPCR_Rhodpsn"/>
</dbReference>
<dbReference type="GO" id="GO:0008188">
    <property type="term" value="F:neuropeptide receptor activity"/>
    <property type="evidence" value="ECO:0007669"/>
    <property type="project" value="TreeGrafter"/>
</dbReference>
<feature type="transmembrane region" description="Helical" evidence="13">
    <location>
        <begin position="237"/>
        <end position="254"/>
    </location>
</feature>
<dbReference type="AlphaFoldDB" id="A0A1B0B1X2"/>
<feature type="signal peptide" evidence="14">
    <location>
        <begin position="1"/>
        <end position="18"/>
    </location>
</feature>
<feature type="transmembrane region" description="Helical" evidence="13">
    <location>
        <begin position="175"/>
        <end position="196"/>
    </location>
</feature>
<comment type="subcellular location">
    <subcellularLocation>
        <location evidence="1">Cell membrane</location>
        <topology evidence="1">Multi-pass membrane protein</topology>
    </subcellularLocation>
</comment>
<dbReference type="EMBL" id="JXJN01007360">
    <property type="status" value="NOT_ANNOTATED_CDS"/>
    <property type="molecule type" value="Genomic_DNA"/>
</dbReference>
<keyword evidence="17" id="KW-1185">Reference proteome</keyword>
<name>A0A1B0B1X2_9MUSC</name>
<keyword evidence="7 13" id="KW-0472">Membrane</keyword>
<evidence type="ECO:0000256" key="13">
    <source>
        <dbReference type="SAM" id="Phobius"/>
    </source>
</evidence>
<feature type="transmembrane region" description="Helical" evidence="13">
    <location>
        <begin position="283"/>
        <end position="305"/>
    </location>
</feature>
<feature type="transmembrane region" description="Helical" evidence="13">
    <location>
        <begin position="99"/>
        <end position="123"/>
    </location>
</feature>
<comment type="similarity">
    <text evidence="2">Belongs to the G-protein coupled receptor 1 family.</text>
</comment>
<dbReference type="STRING" id="67801.A0A1B0B1X2"/>
<dbReference type="Gene3D" id="1.20.1070.10">
    <property type="entry name" value="Rhodopsin 7-helix transmembrane proteins"/>
    <property type="match status" value="1"/>
</dbReference>
<evidence type="ECO:0000256" key="3">
    <source>
        <dbReference type="ARBA" id="ARBA00022475"/>
    </source>
</evidence>
<proteinExistence type="inferred from homology"/>
<dbReference type="Pfam" id="PF00001">
    <property type="entry name" value="7tm_1"/>
    <property type="match status" value="1"/>
</dbReference>
<evidence type="ECO:0000259" key="15">
    <source>
        <dbReference type="PROSITE" id="PS50262"/>
    </source>
</evidence>
<keyword evidence="3" id="KW-1003">Cell membrane</keyword>
<keyword evidence="4 13" id="KW-0812">Transmembrane</keyword>
<dbReference type="Proteomes" id="UP000092460">
    <property type="component" value="Unassembled WGS sequence"/>
</dbReference>
<sequence length="434" mass="49942">MFPLTFLLQFINNLPANASSSMIYNISMETNCTQLEGNKVQFINEEECDSVYTPPSQRSETYVIAVIFILIIIVGVLGNGTLIIIFFRHRSMRNVPNTYILSLAIADLLVIVVCVPLATTVYTYETWSFGRTLCQVTEFFKDVSIGVSVFTLTALSGERYCAVVNPLRKLQTKPLTVMTAVMIWILSILCATPPLIVSDLQVYEIQPNLSIYVCSPFGSERENLEIYTRFMVVTKAIIYYLLPLLIIGTLYLLMAKRLHMSTRELPGETLTTQSRSQMRSRRYLARMVIWFVIVFFICFFPYHLFELWFYFNPTATDDFDDFWHIVRITGFCTSFLNSCINPVTLYWISGTFRAHFNRYLCCRCTKRQLVHTRQHSTTTGVMNMSSLRHHSTTSSSYHKRISLHANSTQLNVSNGRHEEEGEYNANGAHNSRMR</sequence>
<dbReference type="SUPFAM" id="SSF81321">
    <property type="entry name" value="Family A G protein-coupled receptor-like"/>
    <property type="match status" value="1"/>
</dbReference>
<evidence type="ECO:0000256" key="12">
    <source>
        <dbReference type="SAM" id="MobiDB-lite"/>
    </source>
</evidence>
<evidence type="ECO:0000256" key="5">
    <source>
        <dbReference type="ARBA" id="ARBA00022989"/>
    </source>
</evidence>
<dbReference type="PANTHER" id="PTHR45695">
    <property type="entry name" value="LEUCOKININ RECEPTOR-RELATED"/>
    <property type="match status" value="1"/>
</dbReference>
<evidence type="ECO:0000256" key="14">
    <source>
        <dbReference type="SAM" id="SignalP"/>
    </source>
</evidence>
<evidence type="ECO:0000256" key="7">
    <source>
        <dbReference type="ARBA" id="ARBA00023136"/>
    </source>
</evidence>
<organism evidence="16 17">
    <name type="scientific">Glossina palpalis gambiensis</name>
    <dbReference type="NCBI Taxonomy" id="67801"/>
    <lineage>
        <taxon>Eukaryota</taxon>
        <taxon>Metazoa</taxon>
        <taxon>Ecdysozoa</taxon>
        <taxon>Arthropoda</taxon>
        <taxon>Hexapoda</taxon>
        <taxon>Insecta</taxon>
        <taxon>Pterygota</taxon>
        <taxon>Neoptera</taxon>
        <taxon>Endopterygota</taxon>
        <taxon>Diptera</taxon>
        <taxon>Brachycera</taxon>
        <taxon>Muscomorpha</taxon>
        <taxon>Hippoboscoidea</taxon>
        <taxon>Glossinidae</taxon>
        <taxon>Glossina</taxon>
    </lineage>
</organism>
<evidence type="ECO:0000256" key="11">
    <source>
        <dbReference type="ARBA" id="ARBA00023224"/>
    </source>
</evidence>
<feature type="region of interest" description="Disordered" evidence="12">
    <location>
        <begin position="409"/>
        <end position="434"/>
    </location>
</feature>
<evidence type="ECO:0000256" key="1">
    <source>
        <dbReference type="ARBA" id="ARBA00004651"/>
    </source>
</evidence>
<keyword evidence="8" id="KW-1015">Disulfide bond</keyword>
<keyword evidence="14" id="KW-0732">Signal</keyword>
<evidence type="ECO:0000256" key="6">
    <source>
        <dbReference type="ARBA" id="ARBA00023040"/>
    </source>
</evidence>
<feature type="domain" description="G-protein coupled receptors family 1 profile" evidence="15">
    <location>
        <begin position="78"/>
        <end position="345"/>
    </location>
</feature>
<dbReference type="SMART" id="SM01381">
    <property type="entry name" value="7TM_GPCR_Srsx"/>
    <property type="match status" value="1"/>
</dbReference>
<dbReference type="PRINTS" id="PR00358">
    <property type="entry name" value="BOMBESINR"/>
</dbReference>
<dbReference type="InterPro" id="IPR017452">
    <property type="entry name" value="GPCR_Rhodpsn_7TM"/>
</dbReference>
<feature type="transmembrane region" description="Helical" evidence="13">
    <location>
        <begin position="325"/>
        <end position="348"/>
    </location>
</feature>
<keyword evidence="6" id="KW-0297">G-protein coupled receptor</keyword>
<protein>
    <recommendedName>
        <fullName evidence="15">G-protein coupled receptors family 1 profile domain-containing protein</fullName>
    </recommendedName>
</protein>
<dbReference type="PROSITE" id="PS50262">
    <property type="entry name" value="G_PROTEIN_RECEP_F1_2"/>
    <property type="match status" value="1"/>
</dbReference>
<accession>A0A1B0B1X2</accession>
<dbReference type="InterPro" id="IPR001556">
    <property type="entry name" value="Bombsn_rcpt-like"/>
</dbReference>
<evidence type="ECO:0000313" key="16">
    <source>
        <dbReference type="EnsemblMetazoa" id="GPPI016208-PA"/>
    </source>
</evidence>
<dbReference type="EMBL" id="JXJN01007361">
    <property type="status" value="NOT_ANNOTATED_CDS"/>
    <property type="molecule type" value="Genomic_DNA"/>
</dbReference>
<reference evidence="17" key="1">
    <citation type="submission" date="2015-01" db="EMBL/GenBank/DDBJ databases">
        <authorList>
            <person name="Aksoy S."/>
            <person name="Warren W."/>
            <person name="Wilson R.K."/>
        </authorList>
    </citation>
    <scope>NUCLEOTIDE SEQUENCE [LARGE SCALE GENOMIC DNA]</scope>
    <source>
        <strain evidence="17">IAEA</strain>
    </source>
</reference>
<dbReference type="PRINTS" id="PR00237">
    <property type="entry name" value="GPCRRHODOPSN"/>
</dbReference>
<dbReference type="GO" id="GO:0005886">
    <property type="term" value="C:plasma membrane"/>
    <property type="evidence" value="ECO:0007669"/>
    <property type="project" value="UniProtKB-SubCell"/>
</dbReference>
<dbReference type="EnsemblMetazoa" id="GPPI016208-RA">
    <property type="protein sequence ID" value="GPPI016208-PA"/>
    <property type="gene ID" value="GPPI016208"/>
</dbReference>
<keyword evidence="5 13" id="KW-1133">Transmembrane helix</keyword>
<evidence type="ECO:0000256" key="4">
    <source>
        <dbReference type="ARBA" id="ARBA00022692"/>
    </source>
</evidence>
<evidence type="ECO:0000256" key="9">
    <source>
        <dbReference type="ARBA" id="ARBA00023170"/>
    </source>
</evidence>
<keyword evidence="11" id="KW-0807">Transducer</keyword>
<feature type="transmembrane region" description="Helical" evidence="13">
    <location>
        <begin position="62"/>
        <end position="87"/>
    </location>
</feature>
<dbReference type="VEuPathDB" id="VectorBase:GPPI016208"/>
<evidence type="ECO:0000256" key="2">
    <source>
        <dbReference type="ARBA" id="ARBA00010663"/>
    </source>
</evidence>
<evidence type="ECO:0000256" key="10">
    <source>
        <dbReference type="ARBA" id="ARBA00023180"/>
    </source>
</evidence>
<evidence type="ECO:0000256" key="8">
    <source>
        <dbReference type="ARBA" id="ARBA00023157"/>
    </source>
</evidence>
<keyword evidence="10" id="KW-0325">Glycoprotein</keyword>
<feature type="transmembrane region" description="Helical" evidence="13">
    <location>
        <begin position="143"/>
        <end position="163"/>
    </location>
</feature>